<protein>
    <recommendedName>
        <fullName evidence="4">Flagellar motor switch protein FliG</fullName>
    </recommendedName>
</protein>
<dbReference type="GO" id="GO:0005886">
    <property type="term" value="C:plasma membrane"/>
    <property type="evidence" value="ECO:0007669"/>
    <property type="project" value="UniProtKB-SubCell"/>
</dbReference>
<dbReference type="Gene3D" id="1.10.220.30">
    <property type="match status" value="3"/>
</dbReference>
<dbReference type="InterPro" id="IPR032779">
    <property type="entry name" value="FliG_M"/>
</dbReference>
<dbReference type="Pfam" id="PF14842">
    <property type="entry name" value="FliG_N"/>
    <property type="match status" value="1"/>
</dbReference>
<feature type="domain" description="Flagellar motor switch protein FliG middle" evidence="12">
    <location>
        <begin position="100"/>
        <end position="173"/>
    </location>
</feature>
<dbReference type="OrthoDB" id="8300447at2759"/>
<evidence type="ECO:0000256" key="8">
    <source>
        <dbReference type="ARBA" id="ARBA00023136"/>
    </source>
</evidence>
<dbReference type="PANTHER" id="PTHR30534">
    <property type="entry name" value="FLAGELLAR MOTOR SWITCH PROTEIN FLIG"/>
    <property type="match status" value="1"/>
</dbReference>
<dbReference type="Pfam" id="PF01706">
    <property type="entry name" value="FliG_C"/>
    <property type="match status" value="1"/>
</dbReference>
<gene>
    <name evidence="14" type="ORF">CTOB1V02_LOCUS84</name>
</gene>
<name>A0A7R8W0N0_9CRUS</name>
<dbReference type="Pfam" id="PF02108">
    <property type="entry name" value="FliH"/>
    <property type="match status" value="1"/>
</dbReference>
<feature type="domain" description="Flagellar motor switch protein FliG N-terminal" evidence="13">
    <location>
        <begin position="1"/>
        <end position="86"/>
    </location>
</feature>
<evidence type="ECO:0000313" key="14">
    <source>
        <dbReference type="EMBL" id="CAD7222065.1"/>
    </source>
</evidence>
<feature type="domain" description="Flagellar motor switch protein FliG C-terminal" evidence="10">
    <location>
        <begin position="202"/>
        <end position="307"/>
    </location>
</feature>
<dbReference type="InterPro" id="IPR011002">
    <property type="entry name" value="FliG_a-hlx"/>
</dbReference>
<dbReference type="PANTHER" id="PTHR30534:SF0">
    <property type="entry name" value="FLAGELLAR MOTOR SWITCH PROTEIN FLIG"/>
    <property type="match status" value="1"/>
</dbReference>
<dbReference type="GO" id="GO:0003774">
    <property type="term" value="F:cytoskeletal motor activity"/>
    <property type="evidence" value="ECO:0007669"/>
    <property type="project" value="InterPro"/>
</dbReference>
<evidence type="ECO:0000259" key="12">
    <source>
        <dbReference type="Pfam" id="PF14841"/>
    </source>
</evidence>
<keyword evidence="5" id="KW-1003">Cell membrane</keyword>
<evidence type="ECO:0000259" key="10">
    <source>
        <dbReference type="Pfam" id="PF01706"/>
    </source>
</evidence>
<dbReference type="FunFam" id="1.10.220.30:FF:000001">
    <property type="entry name" value="Flagellar motor switch protein FliG"/>
    <property type="match status" value="1"/>
</dbReference>
<feature type="domain" description="Flagellar assembly protein FliH/Type III secretion system HrpE" evidence="11">
    <location>
        <begin position="376"/>
        <end position="497"/>
    </location>
</feature>
<keyword evidence="6" id="KW-0145">Chemotaxis</keyword>
<dbReference type="InterPro" id="IPR018035">
    <property type="entry name" value="Flagellar_FliH/T3SS_HrpE"/>
</dbReference>
<dbReference type="InterPro" id="IPR023087">
    <property type="entry name" value="Flg_Motor_Flig_C"/>
</dbReference>
<evidence type="ECO:0000256" key="4">
    <source>
        <dbReference type="ARBA" id="ARBA00021870"/>
    </source>
</evidence>
<evidence type="ECO:0000256" key="3">
    <source>
        <dbReference type="ARBA" id="ARBA00010299"/>
    </source>
</evidence>
<keyword evidence="9" id="KW-0975">Bacterial flagellum</keyword>
<proteinExistence type="inferred from homology"/>
<evidence type="ECO:0000259" key="11">
    <source>
        <dbReference type="Pfam" id="PF02108"/>
    </source>
</evidence>
<keyword evidence="7" id="KW-0283">Flagellar rotation</keyword>
<dbReference type="SUPFAM" id="SSF48029">
    <property type="entry name" value="FliG"/>
    <property type="match status" value="2"/>
</dbReference>
<dbReference type="InterPro" id="IPR028263">
    <property type="entry name" value="FliG_N"/>
</dbReference>
<comment type="similarity">
    <text evidence="3">Belongs to the FliG family.</text>
</comment>
<dbReference type="AlphaFoldDB" id="A0A7R8W0N0"/>
<dbReference type="PRINTS" id="PR00954">
    <property type="entry name" value="FLGMOTORFLIG"/>
</dbReference>
<dbReference type="InterPro" id="IPR000090">
    <property type="entry name" value="Flg_Motor_Flig"/>
</dbReference>
<keyword evidence="8" id="KW-0472">Membrane</keyword>
<sequence>MALGEEKAANILKHMNPEEVQSLGEAMSAIDSVTQDQISGILDKFVGKIKNESSLSLGSRDYLKKTLTRALGRDRAGSIIGQIAMDGGPVGLDSLRWMSPRSVANIIYNEHPQIIAIVLAHLNRDQAGKVMGLLPKALHTDILVRITKLETIHPSALQELNEVIQRLFEQNSESELTGIGGISVAAEILNGVSKEDEAAALEKLEEIDSELSMQIQERMFIFENLMTVDDRGMQSLLREVSTDKLIYALKGASQELQEKIFRNMSKRAAEMLKDDLDAKGPVRLAEVEEAQKEILTVALRMGEEGTISYRAWQVPELGSSANKQTADTVAFPYKQENAAPDPQATEIAYNQQDIDEAYQKGLQDGLQQSSVSRDGQAEQLNEIIQALVRPVQRVNDTVEAELVELSLAVAKLILRREISEDPKHIAGLIHEAVKQLPAATLNVRIHLNPDDAVIVQSALAQSEQSSRWSIEPDPTMKPGDCQIRTDTSFIDAGIDGLINRLAAEMLGGHRSTDMNEHADDSDPQSS</sequence>
<evidence type="ECO:0000256" key="9">
    <source>
        <dbReference type="ARBA" id="ARBA00023143"/>
    </source>
</evidence>
<dbReference type="EMBL" id="OB660025">
    <property type="protein sequence ID" value="CAD7222065.1"/>
    <property type="molecule type" value="Genomic_DNA"/>
</dbReference>
<organism evidence="14">
    <name type="scientific">Cyprideis torosa</name>
    <dbReference type="NCBI Taxonomy" id="163714"/>
    <lineage>
        <taxon>Eukaryota</taxon>
        <taxon>Metazoa</taxon>
        <taxon>Ecdysozoa</taxon>
        <taxon>Arthropoda</taxon>
        <taxon>Crustacea</taxon>
        <taxon>Oligostraca</taxon>
        <taxon>Ostracoda</taxon>
        <taxon>Podocopa</taxon>
        <taxon>Podocopida</taxon>
        <taxon>Cytherocopina</taxon>
        <taxon>Cytheroidea</taxon>
        <taxon>Cytherideidae</taxon>
        <taxon>Cyprideis</taxon>
    </lineage>
</organism>
<evidence type="ECO:0000256" key="5">
    <source>
        <dbReference type="ARBA" id="ARBA00022475"/>
    </source>
</evidence>
<reference evidence="14" key="1">
    <citation type="submission" date="2020-11" db="EMBL/GenBank/DDBJ databases">
        <authorList>
            <person name="Tran Van P."/>
        </authorList>
    </citation>
    <scope>NUCLEOTIDE SEQUENCE</scope>
</reference>
<evidence type="ECO:0000256" key="2">
    <source>
        <dbReference type="ARBA" id="ARBA00004413"/>
    </source>
</evidence>
<evidence type="ECO:0000259" key="13">
    <source>
        <dbReference type="Pfam" id="PF14842"/>
    </source>
</evidence>
<dbReference type="NCBIfam" id="TIGR00207">
    <property type="entry name" value="fliG"/>
    <property type="match status" value="1"/>
</dbReference>
<evidence type="ECO:0000256" key="1">
    <source>
        <dbReference type="ARBA" id="ARBA00004117"/>
    </source>
</evidence>
<dbReference type="GO" id="GO:0006935">
    <property type="term" value="P:chemotaxis"/>
    <property type="evidence" value="ECO:0007669"/>
    <property type="project" value="UniProtKB-KW"/>
</dbReference>
<dbReference type="Pfam" id="PF14841">
    <property type="entry name" value="FliG_M"/>
    <property type="match status" value="1"/>
</dbReference>
<evidence type="ECO:0000256" key="7">
    <source>
        <dbReference type="ARBA" id="ARBA00022779"/>
    </source>
</evidence>
<comment type="subcellular location">
    <subcellularLocation>
        <location evidence="1">Bacterial flagellum basal body</location>
    </subcellularLocation>
    <subcellularLocation>
        <location evidence="2">Cell membrane</location>
        <topology evidence="2">Peripheral membrane protein</topology>
        <orientation evidence="2">Cytoplasmic side</orientation>
    </subcellularLocation>
</comment>
<accession>A0A7R8W0N0</accession>
<evidence type="ECO:0000256" key="6">
    <source>
        <dbReference type="ARBA" id="ARBA00022500"/>
    </source>
</evidence>